<dbReference type="EMBL" id="CAEZSR010000150">
    <property type="protein sequence ID" value="CAB4580463.1"/>
    <property type="molecule type" value="Genomic_DNA"/>
</dbReference>
<dbReference type="InterPro" id="IPR032801">
    <property type="entry name" value="PXL2A/B/C"/>
</dbReference>
<evidence type="ECO:0000313" key="1">
    <source>
        <dbReference type="EMBL" id="CAB4580463.1"/>
    </source>
</evidence>
<dbReference type="SUPFAM" id="SSF52833">
    <property type="entry name" value="Thioredoxin-like"/>
    <property type="match status" value="1"/>
</dbReference>
<protein>
    <submittedName>
        <fullName evidence="1">Unannotated protein</fullName>
    </submittedName>
</protein>
<gene>
    <name evidence="1" type="ORF">UFOPK1493_03032</name>
</gene>
<dbReference type="InterPro" id="IPR036249">
    <property type="entry name" value="Thioredoxin-like_sf"/>
</dbReference>
<name>A0A6J6F0G9_9ZZZZ</name>
<organism evidence="1">
    <name type="scientific">freshwater metagenome</name>
    <dbReference type="NCBI Taxonomy" id="449393"/>
    <lineage>
        <taxon>unclassified sequences</taxon>
        <taxon>metagenomes</taxon>
        <taxon>ecological metagenomes</taxon>
    </lineage>
</organism>
<reference evidence="1" key="1">
    <citation type="submission" date="2020-05" db="EMBL/GenBank/DDBJ databases">
        <authorList>
            <person name="Chiriac C."/>
            <person name="Salcher M."/>
            <person name="Ghai R."/>
            <person name="Kavagutti S V."/>
        </authorList>
    </citation>
    <scope>NUCLEOTIDE SEQUENCE</scope>
</reference>
<sequence length="126" mass="14035">MIAVRDHLDRFEDAEIVVVTFAAPERLAAHRGHLGVPFTVVTDTDRRLYTLLGAERGTRRQVWSIGTLKMYARLLRSGRRLSRPTEDVNQLGADAVIGRDGRLRYLSLPSTPDARPPVSDLTAALD</sequence>
<accession>A0A6J6F0G9</accession>
<dbReference type="Pfam" id="PF13911">
    <property type="entry name" value="AhpC-TSA_2"/>
    <property type="match status" value="1"/>
</dbReference>
<dbReference type="Gene3D" id="3.40.30.10">
    <property type="entry name" value="Glutaredoxin"/>
    <property type="match status" value="1"/>
</dbReference>
<proteinExistence type="predicted"/>
<dbReference type="AlphaFoldDB" id="A0A6J6F0G9"/>